<sequence>MLVPNVMERQIPFARAEDLFAQIREDGINGLKRNPIEDARTLISILEQRGFTFNIQQRTKIPDIPTLIVANHYLRAPLSRLRQPIMTRTKALSTSAEVILTTSVIVAGMENFTNRKVTWFQKGEINPSIMGFQCVDRESQQAFLSVYDSIPVFKNSKTLQTTVRLIRSFRNGGNVILYPEGSVRLAKPEGIKYIMHPGSLREFNRSLSALVEIVVRNGFQVVPVSAYSKGKEYFAVFHEPIKDSTGTSQQAELIVTKVQSALPKTLHGYYKGGINIKPQVQQ</sequence>
<name>A0A1F5G6E7_9BACT</name>
<organism evidence="1 2">
    <name type="scientific">Candidatus Curtissbacteria bacterium RIFCSPHIGHO2_01_FULL_41_11</name>
    <dbReference type="NCBI Taxonomy" id="1797711"/>
    <lineage>
        <taxon>Bacteria</taxon>
        <taxon>Candidatus Curtissiibacteriota</taxon>
    </lineage>
</organism>
<reference evidence="1 2" key="1">
    <citation type="journal article" date="2016" name="Nat. Commun.">
        <title>Thousands of microbial genomes shed light on interconnected biogeochemical processes in an aquifer system.</title>
        <authorList>
            <person name="Anantharaman K."/>
            <person name="Brown C.T."/>
            <person name="Hug L.A."/>
            <person name="Sharon I."/>
            <person name="Castelle C.J."/>
            <person name="Probst A.J."/>
            <person name="Thomas B.C."/>
            <person name="Singh A."/>
            <person name="Wilkins M.J."/>
            <person name="Karaoz U."/>
            <person name="Brodie E.L."/>
            <person name="Williams K.H."/>
            <person name="Hubbard S.S."/>
            <person name="Banfield J.F."/>
        </authorList>
    </citation>
    <scope>NUCLEOTIDE SEQUENCE [LARGE SCALE GENOMIC DNA]</scope>
</reference>
<proteinExistence type="predicted"/>
<comment type="caution">
    <text evidence="1">The sequence shown here is derived from an EMBL/GenBank/DDBJ whole genome shotgun (WGS) entry which is preliminary data.</text>
</comment>
<dbReference type="EMBL" id="MFAZ01000013">
    <property type="protein sequence ID" value="OGD87442.1"/>
    <property type="molecule type" value="Genomic_DNA"/>
</dbReference>
<evidence type="ECO:0000313" key="1">
    <source>
        <dbReference type="EMBL" id="OGD87442.1"/>
    </source>
</evidence>
<evidence type="ECO:0000313" key="2">
    <source>
        <dbReference type="Proteomes" id="UP000179102"/>
    </source>
</evidence>
<dbReference type="AlphaFoldDB" id="A0A1F5G6E7"/>
<dbReference type="Proteomes" id="UP000179102">
    <property type="component" value="Unassembled WGS sequence"/>
</dbReference>
<gene>
    <name evidence="1" type="ORF">A2870_03825</name>
</gene>
<protein>
    <submittedName>
        <fullName evidence="1">Uncharacterized protein</fullName>
    </submittedName>
</protein>
<accession>A0A1F5G6E7</accession>